<keyword evidence="1" id="KW-0046">Antibiotic resistance</keyword>
<dbReference type="Pfam" id="PF19581">
    <property type="entry name" value="Glyoxalase_7"/>
    <property type="match status" value="1"/>
</dbReference>
<sequence>MVTPVFRIFDYAKAIEFYIDWLDFKIDWEDRPADGPVYLQVSRGDVVLHLSGHHGDGSPGATARAEVRGLAAYHTRLLHKNYPYMRPALVPAPWNARVLEMAVLDPFSNRLIFCDAVGVPV</sequence>
<accession>A0ABX2FPW8</accession>
<dbReference type="EMBL" id="JABSNP010000006">
    <property type="protein sequence ID" value="NRT18888.1"/>
    <property type="molecule type" value="Genomic_DNA"/>
</dbReference>
<name>A0ABX2FPW8_9BACT</name>
<dbReference type="Gene3D" id="3.10.180.10">
    <property type="entry name" value="2,3-Dihydroxybiphenyl 1,2-Dioxygenase, domain 1"/>
    <property type="match status" value="1"/>
</dbReference>
<comment type="caution">
    <text evidence="2">The sequence shown here is derived from an EMBL/GenBank/DDBJ whole genome shotgun (WGS) entry which is preliminary data.</text>
</comment>
<proteinExistence type="predicted"/>
<evidence type="ECO:0000313" key="3">
    <source>
        <dbReference type="Proteomes" id="UP000779507"/>
    </source>
</evidence>
<organism evidence="2 3">
    <name type="scientific">Hymenobacter caeli</name>
    <dbReference type="NCBI Taxonomy" id="2735894"/>
    <lineage>
        <taxon>Bacteria</taxon>
        <taxon>Pseudomonadati</taxon>
        <taxon>Bacteroidota</taxon>
        <taxon>Cytophagia</taxon>
        <taxon>Cytophagales</taxon>
        <taxon>Hymenobacteraceae</taxon>
        <taxon>Hymenobacter</taxon>
    </lineage>
</organism>
<dbReference type="SUPFAM" id="SSF54593">
    <property type="entry name" value="Glyoxalase/Bleomycin resistance protein/Dihydroxybiphenyl dioxygenase"/>
    <property type="match status" value="1"/>
</dbReference>
<dbReference type="CDD" id="cd08349">
    <property type="entry name" value="BLMA_like"/>
    <property type="match status" value="1"/>
</dbReference>
<protein>
    <submittedName>
        <fullName evidence="2">Catechol 2,3-dioxygenase-like lactoylglutathione lyase family enzyme</fullName>
    </submittedName>
</protein>
<evidence type="ECO:0000313" key="2">
    <source>
        <dbReference type="EMBL" id="NRT18888.1"/>
    </source>
</evidence>
<evidence type="ECO:0000256" key="1">
    <source>
        <dbReference type="ARBA" id="ARBA00023251"/>
    </source>
</evidence>
<reference evidence="2 3" key="1">
    <citation type="submission" date="2020-05" db="EMBL/GenBank/DDBJ databases">
        <title>Genomic Encyclopedia of Type Strains, Phase IV (KMG-V): Genome sequencing to study the core and pangenomes of soil and plant-associated prokaryotes.</title>
        <authorList>
            <person name="Whitman W."/>
        </authorList>
    </citation>
    <scope>NUCLEOTIDE SEQUENCE [LARGE SCALE GENOMIC DNA]</scope>
    <source>
        <strain evidence="2 3">9A</strain>
    </source>
</reference>
<dbReference type="Proteomes" id="UP000779507">
    <property type="component" value="Unassembled WGS sequence"/>
</dbReference>
<gene>
    <name evidence="2" type="ORF">HNP98_001711</name>
</gene>
<dbReference type="RefSeq" id="WP_173809622.1">
    <property type="nucleotide sequence ID" value="NZ_JABSNP010000006.1"/>
</dbReference>
<keyword evidence="3" id="KW-1185">Reference proteome</keyword>
<dbReference type="InterPro" id="IPR000335">
    <property type="entry name" value="Bleomycin-R"/>
</dbReference>
<dbReference type="InterPro" id="IPR029068">
    <property type="entry name" value="Glyas_Bleomycin-R_OHBP_Dase"/>
</dbReference>